<reference evidence="1" key="1">
    <citation type="submission" date="2023-09" db="EMBL/GenBank/DDBJ databases">
        <title>Vallitalea sediminicola and Vallitalea maricola sp. nov., anaerobic bacteria isolated from marine sediment.</title>
        <authorList>
            <person name="Hirano S."/>
            <person name="Maeda A."/>
            <person name="Terahara T."/>
            <person name="Mori K."/>
            <person name="Hamada M."/>
            <person name="Matsumoto R."/>
            <person name="Kobayashi T."/>
        </authorList>
    </citation>
    <scope>NUCLEOTIDE SEQUENCE</scope>
    <source>
        <strain evidence="1">AN17-2</strain>
    </source>
</reference>
<name>A0ACB5UMQ4_9FIRM</name>
<proteinExistence type="predicted"/>
<gene>
    <name evidence="1" type="ORF">AN2V17_34860</name>
</gene>
<organism evidence="1 2">
    <name type="scientific">Vallitalea maricola</name>
    <dbReference type="NCBI Taxonomy" id="3074433"/>
    <lineage>
        <taxon>Bacteria</taxon>
        <taxon>Bacillati</taxon>
        <taxon>Bacillota</taxon>
        <taxon>Clostridia</taxon>
        <taxon>Lachnospirales</taxon>
        <taxon>Vallitaleaceae</taxon>
        <taxon>Vallitalea</taxon>
    </lineage>
</organism>
<comment type="caution">
    <text evidence="1">The sequence shown here is derived from an EMBL/GenBank/DDBJ whole genome shotgun (WGS) entry which is preliminary data.</text>
</comment>
<protein>
    <submittedName>
        <fullName evidence="1">Uncharacterized protein</fullName>
    </submittedName>
</protein>
<accession>A0ACB5UMQ4</accession>
<sequence length="216" mass="25399">MPFAMTHLYIAYNIIQQTPQIKKPNDFLLGAIAPDSVHFRNNYDSDMKFNSHLCIGNEKWGRVTNNDEWIDNVLSFLKNNKDSQNADFIYGFCCHILADIQNNIKIWTPFREKNNKGVCSIYHQESYGIDYELYLLPQRKVIWTMLEDATAFDIQDIVRAVEINQMKQSLSKEQFENRKSIDISTNEYVTLSGMQKFIDEESEYIKNMLYGEDRAY</sequence>
<dbReference type="EMBL" id="BTPU01000065">
    <property type="protein sequence ID" value="GMQ64249.1"/>
    <property type="molecule type" value="Genomic_DNA"/>
</dbReference>
<keyword evidence="2" id="KW-1185">Reference proteome</keyword>
<evidence type="ECO:0000313" key="1">
    <source>
        <dbReference type="EMBL" id="GMQ64249.1"/>
    </source>
</evidence>
<evidence type="ECO:0000313" key="2">
    <source>
        <dbReference type="Proteomes" id="UP001374599"/>
    </source>
</evidence>
<dbReference type="Proteomes" id="UP001374599">
    <property type="component" value="Unassembled WGS sequence"/>
</dbReference>